<feature type="region of interest" description="Disordered" evidence="1">
    <location>
        <begin position="49"/>
        <end position="69"/>
    </location>
</feature>
<dbReference type="HOGENOM" id="CLU_1608506_0_0_3"/>
<name>U5QJ23_GLOK1</name>
<accession>U5QJ23</accession>
<evidence type="ECO:0000313" key="3">
    <source>
        <dbReference type="Proteomes" id="UP000017396"/>
    </source>
</evidence>
<reference evidence="2 3" key="1">
    <citation type="journal article" date="2013" name="PLoS ONE">
        <title>Cultivation and Complete Genome Sequencing of Gloeobacter kilaueensis sp. nov., from a Lava Cave in Kilauea Caldera, Hawai'i.</title>
        <authorList>
            <person name="Saw J.H."/>
            <person name="Schatz M."/>
            <person name="Brown M.V."/>
            <person name="Kunkel D.D."/>
            <person name="Foster J.S."/>
            <person name="Shick H."/>
            <person name="Christensen S."/>
            <person name="Hou S."/>
            <person name="Wan X."/>
            <person name="Donachie S.P."/>
        </authorList>
    </citation>
    <scope>NUCLEOTIDE SEQUENCE [LARGE SCALE GENOMIC DNA]</scope>
    <source>
        <strain evidence="3">JS</strain>
    </source>
</reference>
<dbReference type="Proteomes" id="UP000017396">
    <property type="component" value="Chromosome"/>
</dbReference>
<feature type="compositionally biased region" description="Pro residues" evidence="1">
    <location>
        <begin position="53"/>
        <end position="63"/>
    </location>
</feature>
<evidence type="ECO:0000313" key="2">
    <source>
        <dbReference type="EMBL" id="AGY57685.1"/>
    </source>
</evidence>
<proteinExistence type="predicted"/>
<gene>
    <name evidence="2" type="ORF">GKIL_1439</name>
</gene>
<dbReference type="STRING" id="1183438.GKIL_1439"/>
<dbReference type="RefSeq" id="WP_023172785.1">
    <property type="nucleotide sequence ID" value="NC_022600.1"/>
</dbReference>
<keyword evidence="3" id="KW-1185">Reference proteome</keyword>
<protein>
    <submittedName>
        <fullName evidence="2">Uncharacterized protein</fullName>
    </submittedName>
</protein>
<organism evidence="2 3">
    <name type="scientific">Gloeobacter kilaueensis (strain ATCC BAA-2537 / CCAP 1431/1 / ULC 316 / JS1)</name>
    <dbReference type="NCBI Taxonomy" id="1183438"/>
    <lineage>
        <taxon>Bacteria</taxon>
        <taxon>Bacillati</taxon>
        <taxon>Cyanobacteriota</taxon>
        <taxon>Cyanophyceae</taxon>
        <taxon>Gloeobacterales</taxon>
        <taxon>Gloeobacteraceae</taxon>
        <taxon>Gloeobacter</taxon>
    </lineage>
</organism>
<evidence type="ECO:0000256" key="1">
    <source>
        <dbReference type="SAM" id="MobiDB-lite"/>
    </source>
</evidence>
<dbReference type="KEGG" id="glj:GKIL_1439"/>
<feature type="region of interest" description="Disordered" evidence="1">
    <location>
        <begin position="119"/>
        <end position="138"/>
    </location>
</feature>
<sequence>MSASDQPPALTPEQSARLKRRQALKASVQMGLLLYCAPKILHSEAVYAQATPSPGPPPTPPANTVPAGGGGNSFVPLVPILALPLLGGIGSGTAAGIPPAAVPTIFGVPIAGTGTAPLLGRADTPVPTPRGVLGPRPRAVLGPTPFGRGRRARGGRTRRAIRGLG</sequence>
<dbReference type="EMBL" id="CP003587">
    <property type="protein sequence ID" value="AGY57685.1"/>
    <property type="molecule type" value="Genomic_DNA"/>
</dbReference>
<dbReference type="AlphaFoldDB" id="U5QJ23"/>